<dbReference type="GO" id="GO:0046872">
    <property type="term" value="F:metal ion binding"/>
    <property type="evidence" value="ECO:0007669"/>
    <property type="project" value="UniProtKB-KW"/>
</dbReference>
<keyword evidence="2" id="KW-0479">Metal-binding</keyword>
<dbReference type="Pfam" id="PF00355">
    <property type="entry name" value="Rieske"/>
    <property type="match status" value="1"/>
</dbReference>
<sequence length="355" mass="40205">MYPFTTTNYFIRNAWYVAAFSHEVTRKPLQRTIMDEPIVLYRTEENEPKAMWGLCAHRNYPLAEGTLVGDELQCPYHGYRYSVDGLCTRIPGQNNCPKNFRQRTYPCVERAGFVWLWMGLADEVDPSLMPPLENFGGDQKGWKNLANELTAIPARWPLMIDNLMDLSHIGFLHLQSIDAPGAGDVAPDAVDSTGFKVTRFLPGSDPSMLYVAYSFPHRTDPIDVELGTEYVSPGFTTAYIKFYEPGTNRQELLGTSYHYQGITPESRTTTLGFSSLVRDVEIESTSFDDWLLASVRKTRKEDKEALEHLEIYADRYADARRELSGINDVGAIKVRRHLSQLLETEGLPAAEKSKA</sequence>
<keyword evidence="4" id="KW-0408">Iron</keyword>
<keyword evidence="1" id="KW-0001">2Fe-2S</keyword>
<dbReference type="GeneID" id="97046204"/>
<dbReference type="GO" id="GO:0016491">
    <property type="term" value="F:oxidoreductase activity"/>
    <property type="evidence" value="ECO:0007669"/>
    <property type="project" value="UniProtKB-KW"/>
</dbReference>
<dbReference type="SUPFAM" id="SSF55961">
    <property type="entry name" value="Bet v1-like"/>
    <property type="match status" value="1"/>
</dbReference>
<keyword evidence="7" id="KW-0489">Methyltransferase</keyword>
<dbReference type="InterPro" id="IPR036922">
    <property type="entry name" value="Rieske_2Fe-2S_sf"/>
</dbReference>
<dbReference type="Gene3D" id="3.90.380.10">
    <property type="entry name" value="Naphthalene 1,2-dioxygenase Alpha Subunit, Chain A, domain 1"/>
    <property type="match status" value="1"/>
</dbReference>
<keyword evidence="8" id="KW-1185">Reference proteome</keyword>
<dbReference type="PROSITE" id="PS51296">
    <property type="entry name" value="RIESKE"/>
    <property type="match status" value="1"/>
</dbReference>
<dbReference type="GO" id="GO:0051537">
    <property type="term" value="F:2 iron, 2 sulfur cluster binding"/>
    <property type="evidence" value="ECO:0007669"/>
    <property type="project" value="UniProtKB-KW"/>
</dbReference>
<keyword evidence="5" id="KW-0411">Iron-sulfur</keyword>
<dbReference type="GO" id="GO:0008168">
    <property type="term" value="F:methyltransferase activity"/>
    <property type="evidence" value="ECO:0007669"/>
    <property type="project" value="UniProtKB-KW"/>
</dbReference>
<keyword evidence="3 7" id="KW-0560">Oxidoreductase</keyword>
<proteinExistence type="predicted"/>
<dbReference type="EC" id="1.14.15.-" evidence="7"/>
<evidence type="ECO:0000256" key="4">
    <source>
        <dbReference type="ARBA" id="ARBA00023004"/>
    </source>
</evidence>
<dbReference type="Pfam" id="PF19112">
    <property type="entry name" value="VanA_C"/>
    <property type="match status" value="1"/>
</dbReference>
<dbReference type="InterPro" id="IPR017941">
    <property type="entry name" value="Rieske_2Fe-2S"/>
</dbReference>
<dbReference type="PANTHER" id="PTHR21266:SF60">
    <property type="entry name" value="3-KETOSTEROID-9-ALPHA-MONOOXYGENASE, OXYGENASE COMPONENT"/>
    <property type="match status" value="1"/>
</dbReference>
<dbReference type="RefSeq" id="WP_175055012.1">
    <property type="nucleotide sequence ID" value="NZ_CADIKC010000023.1"/>
</dbReference>
<dbReference type="AlphaFoldDB" id="A0A6J5CUH5"/>
<evidence type="ECO:0000256" key="5">
    <source>
        <dbReference type="ARBA" id="ARBA00023014"/>
    </source>
</evidence>
<dbReference type="Proteomes" id="UP000494255">
    <property type="component" value="Unassembled WGS sequence"/>
</dbReference>
<feature type="domain" description="Rieske" evidence="6">
    <location>
        <begin position="15"/>
        <end position="116"/>
    </location>
</feature>
<dbReference type="InterPro" id="IPR050584">
    <property type="entry name" value="Cholesterol_7-desaturase"/>
</dbReference>
<dbReference type="EMBL" id="CADIKC010000023">
    <property type="protein sequence ID" value="CAB3745541.1"/>
    <property type="molecule type" value="Genomic_DNA"/>
</dbReference>
<keyword evidence="7" id="KW-0808">Transferase</keyword>
<protein>
    <submittedName>
        <fullName evidence="7">Dicamba O-demethylase, oxygenase component</fullName>
        <ecNumber evidence="7">1.14.15.-</ecNumber>
    </submittedName>
</protein>
<evidence type="ECO:0000313" key="8">
    <source>
        <dbReference type="Proteomes" id="UP000494255"/>
    </source>
</evidence>
<gene>
    <name evidence="7" type="primary">ddmC_2</name>
    <name evidence="7" type="ORF">LMG24238_07671</name>
</gene>
<reference evidence="7 8" key="1">
    <citation type="submission" date="2020-04" db="EMBL/GenBank/DDBJ databases">
        <authorList>
            <person name="De Canck E."/>
        </authorList>
    </citation>
    <scope>NUCLEOTIDE SEQUENCE [LARGE SCALE GENOMIC DNA]</scope>
    <source>
        <strain evidence="7 8">LMG 24238</strain>
    </source>
</reference>
<evidence type="ECO:0000259" key="6">
    <source>
        <dbReference type="PROSITE" id="PS51296"/>
    </source>
</evidence>
<evidence type="ECO:0000256" key="1">
    <source>
        <dbReference type="ARBA" id="ARBA00022714"/>
    </source>
</evidence>
<dbReference type="GO" id="GO:0032259">
    <property type="term" value="P:methylation"/>
    <property type="evidence" value="ECO:0007669"/>
    <property type="project" value="UniProtKB-KW"/>
</dbReference>
<name>A0A6J5CUH5_9BURK</name>
<organism evidence="7 8">
    <name type="scientific">Paraburkholderia sediminicola</name>
    <dbReference type="NCBI Taxonomy" id="458836"/>
    <lineage>
        <taxon>Bacteria</taxon>
        <taxon>Pseudomonadati</taxon>
        <taxon>Pseudomonadota</taxon>
        <taxon>Betaproteobacteria</taxon>
        <taxon>Burkholderiales</taxon>
        <taxon>Burkholderiaceae</taxon>
        <taxon>Paraburkholderia</taxon>
    </lineage>
</organism>
<dbReference type="Gene3D" id="2.102.10.10">
    <property type="entry name" value="Rieske [2Fe-2S] iron-sulphur domain"/>
    <property type="match status" value="1"/>
</dbReference>
<dbReference type="PANTHER" id="PTHR21266">
    <property type="entry name" value="IRON-SULFUR DOMAIN CONTAINING PROTEIN"/>
    <property type="match status" value="1"/>
</dbReference>
<evidence type="ECO:0000313" key="7">
    <source>
        <dbReference type="EMBL" id="CAB3745541.1"/>
    </source>
</evidence>
<evidence type="ECO:0000256" key="2">
    <source>
        <dbReference type="ARBA" id="ARBA00022723"/>
    </source>
</evidence>
<dbReference type="InterPro" id="IPR044043">
    <property type="entry name" value="VanA_C_cat"/>
</dbReference>
<dbReference type="SUPFAM" id="SSF50022">
    <property type="entry name" value="ISP domain"/>
    <property type="match status" value="1"/>
</dbReference>
<accession>A0A6J5CUH5</accession>
<evidence type="ECO:0000256" key="3">
    <source>
        <dbReference type="ARBA" id="ARBA00023002"/>
    </source>
</evidence>